<dbReference type="PANTHER" id="PTHR39177:SF1">
    <property type="entry name" value="ABC TRANSPORTER PERMEASE YTRC-RELATED"/>
    <property type="match status" value="1"/>
</dbReference>
<keyword evidence="1" id="KW-0812">Transmembrane</keyword>
<feature type="transmembrane region" description="Helical" evidence="1">
    <location>
        <begin position="278"/>
        <end position="302"/>
    </location>
</feature>
<accession>A0A2P6MEF5</accession>
<dbReference type="OrthoDB" id="2658554at2"/>
<keyword evidence="1" id="KW-0472">Membrane</keyword>
<feature type="transmembrane region" description="Helical" evidence="1">
    <location>
        <begin position="110"/>
        <end position="134"/>
    </location>
</feature>
<evidence type="ECO:0000256" key="1">
    <source>
        <dbReference type="SAM" id="Phobius"/>
    </source>
</evidence>
<feature type="transmembrane region" description="Helical" evidence="1">
    <location>
        <begin position="182"/>
        <end position="199"/>
    </location>
</feature>
<dbReference type="InterPro" id="IPR053046">
    <property type="entry name" value="ABC-5_transporter"/>
</dbReference>
<dbReference type="Proteomes" id="UP000243650">
    <property type="component" value="Unassembled WGS sequence"/>
</dbReference>
<protein>
    <recommendedName>
        <fullName evidence="4">ABC transporter permease</fullName>
    </recommendedName>
</protein>
<proteinExistence type="predicted"/>
<evidence type="ECO:0000313" key="2">
    <source>
        <dbReference type="EMBL" id="PRO64669.1"/>
    </source>
</evidence>
<feature type="transmembrane region" description="Helical" evidence="1">
    <location>
        <begin position="70"/>
        <end position="89"/>
    </location>
</feature>
<sequence>MFKKALWFQNYKQSRFVLGILFVLFVIQMPLQAILTIETWNERAAQADQAEEYVYEVQSWEVEAIFSDDLFSLMVSGAILLLALVLVGLERNTRRNDFTFALPFTRTQLYLAKWLLGTGTILLFFLLNFFPSYFIIQQSDFSYALTLITAPDIFWGPLLGYLFFFSFCLFIASLTGEMMSQTIITLVTAFLPQIIFTLLQELMRVHDFFLFTIGAVPRWVDYLTPGLYAVGEMSDVIGMSLSCIFIGLTLWAGIFFYHRNRVEYNGEFLLFKQMTVPTAVLLVILVAFFGGMIVSSLAPWGANALRIISYWIGFCTFLLFALIVTRRLLTMNVRFFGKAL</sequence>
<dbReference type="AlphaFoldDB" id="A0A2P6MEF5"/>
<feature type="transmembrane region" description="Helical" evidence="1">
    <location>
        <begin position="236"/>
        <end position="257"/>
    </location>
</feature>
<dbReference type="EMBL" id="PVNS01000013">
    <property type="protein sequence ID" value="PRO64669.1"/>
    <property type="molecule type" value="Genomic_DNA"/>
</dbReference>
<keyword evidence="1" id="KW-1133">Transmembrane helix</keyword>
<dbReference type="PANTHER" id="PTHR39177">
    <property type="entry name" value="ABC TRANSPORTER PERMEASE YTRC-RELATED"/>
    <property type="match status" value="1"/>
</dbReference>
<evidence type="ECO:0000313" key="3">
    <source>
        <dbReference type="Proteomes" id="UP000243650"/>
    </source>
</evidence>
<feature type="transmembrane region" description="Helical" evidence="1">
    <location>
        <begin position="154"/>
        <end position="175"/>
    </location>
</feature>
<reference evidence="2 3" key="1">
    <citation type="submission" date="2018-03" db="EMBL/GenBank/DDBJ databases">
        <title>Bacillus urumqiensis sp. nov., a moderately haloalkaliphilic bacterium isolated from a salt lake.</title>
        <authorList>
            <person name="Zhao B."/>
            <person name="Liao Z."/>
        </authorList>
    </citation>
    <scope>NUCLEOTIDE SEQUENCE [LARGE SCALE GENOMIC DNA]</scope>
    <source>
        <strain evidence="2 3">BZ-SZ-XJ18</strain>
    </source>
</reference>
<name>A0A2P6MEF5_ALKUR</name>
<keyword evidence="3" id="KW-1185">Reference proteome</keyword>
<evidence type="ECO:0008006" key="4">
    <source>
        <dbReference type="Google" id="ProtNLM"/>
    </source>
</evidence>
<dbReference type="InterPro" id="IPR023264">
    <property type="entry name" value="ABC_transptr_acetoin_YtrC/YtrD"/>
</dbReference>
<gene>
    <name evidence="2" type="ORF">C6I21_13260</name>
</gene>
<dbReference type="RefSeq" id="WP_105959969.1">
    <property type="nucleotide sequence ID" value="NZ_PVNS01000013.1"/>
</dbReference>
<dbReference type="PRINTS" id="PR02026">
    <property type="entry name" value="YTRCYTRDABC"/>
</dbReference>
<comment type="caution">
    <text evidence="2">The sequence shown here is derived from an EMBL/GenBank/DDBJ whole genome shotgun (WGS) entry which is preliminary data.</text>
</comment>
<feature type="transmembrane region" description="Helical" evidence="1">
    <location>
        <begin position="308"/>
        <end position="329"/>
    </location>
</feature>
<organism evidence="2 3">
    <name type="scientific">Alkalicoccus urumqiensis</name>
    <name type="common">Bacillus urumqiensis</name>
    <dbReference type="NCBI Taxonomy" id="1548213"/>
    <lineage>
        <taxon>Bacteria</taxon>
        <taxon>Bacillati</taxon>
        <taxon>Bacillota</taxon>
        <taxon>Bacilli</taxon>
        <taxon>Bacillales</taxon>
        <taxon>Bacillaceae</taxon>
        <taxon>Alkalicoccus</taxon>
    </lineage>
</organism>